<feature type="transmembrane region" description="Helical" evidence="10">
    <location>
        <begin position="134"/>
        <end position="154"/>
    </location>
</feature>
<dbReference type="GO" id="GO:0005886">
    <property type="term" value="C:plasma membrane"/>
    <property type="evidence" value="ECO:0007669"/>
    <property type="project" value="UniProtKB-SubCell"/>
</dbReference>
<evidence type="ECO:0000256" key="6">
    <source>
        <dbReference type="ARBA" id="ARBA00022692"/>
    </source>
</evidence>
<keyword evidence="4" id="KW-1003">Cell membrane</keyword>
<dbReference type="InterPro" id="IPR004316">
    <property type="entry name" value="SWEET_rpt"/>
</dbReference>
<gene>
    <name evidence="11" type="ORF">TCM_004545</name>
</gene>
<evidence type="ECO:0000256" key="7">
    <source>
        <dbReference type="ARBA" id="ARBA00022737"/>
    </source>
</evidence>
<dbReference type="GO" id="GO:0008515">
    <property type="term" value="F:sucrose transmembrane transporter activity"/>
    <property type="evidence" value="ECO:0007669"/>
    <property type="project" value="UniProtKB-ARBA"/>
</dbReference>
<dbReference type="EMBL" id="CM001879">
    <property type="protein sequence ID" value="EOX94952.1"/>
    <property type="molecule type" value="Genomic_DNA"/>
</dbReference>
<keyword evidence="3 10" id="KW-0813">Transport</keyword>
<dbReference type="Pfam" id="PF03083">
    <property type="entry name" value="MtN3_slv"/>
    <property type="match status" value="2"/>
</dbReference>
<evidence type="ECO:0000256" key="10">
    <source>
        <dbReference type="RuleBase" id="RU910715"/>
    </source>
</evidence>
<dbReference type="Gene3D" id="1.20.1280.290">
    <property type="match status" value="2"/>
</dbReference>
<dbReference type="eggNOG" id="KOG1623">
    <property type="taxonomic scope" value="Eukaryota"/>
</dbReference>
<dbReference type="STRING" id="3641.A0A061DRA1"/>
<keyword evidence="12" id="KW-1185">Reference proteome</keyword>
<dbReference type="GO" id="GO:0051119">
    <property type="term" value="F:sugar transmembrane transporter activity"/>
    <property type="evidence" value="ECO:0000318"/>
    <property type="project" value="GO_Central"/>
</dbReference>
<dbReference type="GO" id="GO:0016020">
    <property type="term" value="C:membrane"/>
    <property type="evidence" value="ECO:0000318"/>
    <property type="project" value="GO_Central"/>
</dbReference>
<feature type="transmembrane region" description="Helical" evidence="10">
    <location>
        <begin position="160"/>
        <end position="186"/>
    </location>
</feature>
<evidence type="ECO:0000313" key="12">
    <source>
        <dbReference type="Proteomes" id="UP000026915"/>
    </source>
</evidence>
<evidence type="ECO:0000256" key="1">
    <source>
        <dbReference type="ARBA" id="ARBA00004651"/>
    </source>
</evidence>
<dbReference type="Gramene" id="EOX94952">
    <property type="protein sequence ID" value="EOX94952"/>
    <property type="gene ID" value="TCM_004545"/>
</dbReference>
<evidence type="ECO:0000256" key="3">
    <source>
        <dbReference type="ARBA" id="ARBA00022448"/>
    </source>
</evidence>
<evidence type="ECO:0000256" key="9">
    <source>
        <dbReference type="ARBA" id="ARBA00023136"/>
    </source>
</evidence>
<keyword evidence="8 10" id="KW-1133">Transmembrane helix</keyword>
<feature type="transmembrane region" description="Helical" evidence="10">
    <location>
        <begin position="98"/>
        <end position="122"/>
    </location>
</feature>
<feature type="transmembrane region" description="Helical" evidence="10">
    <location>
        <begin position="193"/>
        <end position="213"/>
    </location>
</feature>
<dbReference type="PANTHER" id="PTHR10791:SF157">
    <property type="entry name" value="BIDIRECTIONAL SUGAR TRANSPORTER SWEET"/>
    <property type="match status" value="1"/>
</dbReference>
<accession>A0A061DRA1</accession>
<feature type="transmembrane region" description="Helical" evidence="10">
    <location>
        <begin position="75"/>
        <end position="92"/>
    </location>
</feature>
<proteinExistence type="inferred from homology"/>
<sequence>MQEINISSFFCSKLPHIQAKRKSFTPRIMANIHDHGFSVVFGLLGNILSFLVYLAPLPTFYRIFKKKSTEGFQSIPYSVALFSAMLLLYYAFLKKHDAFMLITINSIGCFIESIYLLLYMVYATKSARVYTTKLLIFFNLGALGSIILLTFIFSKGSSRISVVGWICAVFSVCVFAAPLSIIRLVIKTKTVEYMPFPLSFFLTLCAVTWFLYGFSLRDYYIATPNILGFIFGITQMILYLLYRGGRKEQILPEIKAQETLPESKAKEQANGVQLSTLNQHQEAAAMNNGVGGMISNSQIVPSETNV</sequence>
<evidence type="ECO:0000313" key="11">
    <source>
        <dbReference type="EMBL" id="EOX94952.1"/>
    </source>
</evidence>
<keyword evidence="5 10" id="KW-0762">Sugar transport</keyword>
<dbReference type="PANTHER" id="PTHR10791">
    <property type="entry name" value="RAG1-ACTIVATING PROTEIN 1"/>
    <property type="match status" value="1"/>
</dbReference>
<dbReference type="HOGENOM" id="CLU_048643_4_0_1"/>
<dbReference type="InterPro" id="IPR047664">
    <property type="entry name" value="SWEET"/>
</dbReference>
<comment type="subcellular location">
    <subcellularLocation>
        <location evidence="1 10">Cell membrane</location>
        <topology evidence="1 10">Multi-pass membrane protein</topology>
    </subcellularLocation>
</comment>
<dbReference type="FunFam" id="1.20.1280.290:FF:000001">
    <property type="entry name" value="Bidirectional sugar transporter SWEET"/>
    <property type="match status" value="1"/>
</dbReference>
<comment type="similarity">
    <text evidence="2 10">Belongs to the SWEET sugar transporter family.</text>
</comment>
<reference evidence="11 12" key="1">
    <citation type="journal article" date="2013" name="Genome Biol.">
        <title>The genome sequence of the most widely cultivated cacao type and its use to identify candidate genes regulating pod color.</title>
        <authorList>
            <person name="Motamayor J.C."/>
            <person name="Mockaitis K."/>
            <person name="Schmutz J."/>
            <person name="Haiminen N."/>
            <person name="Iii D.L."/>
            <person name="Cornejo O."/>
            <person name="Findley S.D."/>
            <person name="Zheng P."/>
            <person name="Utro F."/>
            <person name="Royaert S."/>
            <person name="Saski C."/>
            <person name="Jenkins J."/>
            <person name="Podicheti R."/>
            <person name="Zhao M."/>
            <person name="Scheffler B.E."/>
            <person name="Stack J.C."/>
            <person name="Feltus F.A."/>
            <person name="Mustiga G.M."/>
            <person name="Amores F."/>
            <person name="Phillips W."/>
            <person name="Marelli J.P."/>
            <person name="May G.D."/>
            <person name="Shapiro H."/>
            <person name="Ma J."/>
            <person name="Bustamante C.D."/>
            <person name="Schnell R.J."/>
            <person name="Main D."/>
            <person name="Gilbert D."/>
            <person name="Parida L."/>
            <person name="Kuhn D.N."/>
        </authorList>
    </citation>
    <scope>NUCLEOTIDE SEQUENCE [LARGE SCALE GENOMIC DNA]</scope>
    <source>
        <strain evidence="12">cv. Matina 1-6</strain>
    </source>
</reference>
<evidence type="ECO:0000256" key="5">
    <source>
        <dbReference type="ARBA" id="ARBA00022597"/>
    </source>
</evidence>
<evidence type="ECO:0000256" key="2">
    <source>
        <dbReference type="ARBA" id="ARBA00007809"/>
    </source>
</evidence>
<name>A0A061DRA1_THECC</name>
<evidence type="ECO:0000256" key="8">
    <source>
        <dbReference type="ARBA" id="ARBA00022989"/>
    </source>
</evidence>
<comment type="function">
    <text evidence="10">Mediates both low-affinity uptake and efflux of sugar across the membrane.</text>
</comment>
<dbReference type="OMA" id="DYYIATP"/>
<keyword evidence="7" id="KW-0677">Repeat</keyword>
<dbReference type="Proteomes" id="UP000026915">
    <property type="component" value="Chromosome 1"/>
</dbReference>
<dbReference type="FunFam" id="1.20.1280.290:FF:000003">
    <property type="entry name" value="Bidirectional sugar transporter SWEET"/>
    <property type="match status" value="1"/>
</dbReference>
<keyword evidence="6 10" id="KW-0812">Transmembrane</keyword>
<feature type="transmembrane region" description="Helical" evidence="10">
    <location>
        <begin position="36"/>
        <end position="55"/>
    </location>
</feature>
<keyword evidence="9 10" id="KW-0472">Membrane</keyword>
<protein>
    <recommendedName>
        <fullName evidence="10">Bidirectional sugar transporter SWEET</fullName>
    </recommendedName>
</protein>
<feature type="transmembrane region" description="Helical" evidence="10">
    <location>
        <begin position="219"/>
        <end position="242"/>
    </location>
</feature>
<evidence type="ECO:0000256" key="4">
    <source>
        <dbReference type="ARBA" id="ARBA00022475"/>
    </source>
</evidence>
<dbReference type="GO" id="GO:0008643">
    <property type="term" value="P:carbohydrate transport"/>
    <property type="evidence" value="ECO:0000318"/>
    <property type="project" value="GO_Central"/>
</dbReference>
<organism evidence="11 12">
    <name type="scientific">Theobroma cacao</name>
    <name type="common">Cacao</name>
    <name type="synonym">Cocoa</name>
    <dbReference type="NCBI Taxonomy" id="3641"/>
    <lineage>
        <taxon>Eukaryota</taxon>
        <taxon>Viridiplantae</taxon>
        <taxon>Streptophyta</taxon>
        <taxon>Embryophyta</taxon>
        <taxon>Tracheophyta</taxon>
        <taxon>Spermatophyta</taxon>
        <taxon>Magnoliopsida</taxon>
        <taxon>eudicotyledons</taxon>
        <taxon>Gunneridae</taxon>
        <taxon>Pentapetalae</taxon>
        <taxon>rosids</taxon>
        <taxon>malvids</taxon>
        <taxon>Malvales</taxon>
        <taxon>Malvaceae</taxon>
        <taxon>Byttnerioideae</taxon>
        <taxon>Theobroma</taxon>
    </lineage>
</organism>
<dbReference type="InParanoid" id="A0A061DRA1"/>
<dbReference type="AlphaFoldDB" id="A0A061DRA1"/>